<evidence type="ECO:0000313" key="7">
    <source>
        <dbReference type="Proteomes" id="UP000321612"/>
    </source>
</evidence>
<proteinExistence type="inferred from homology"/>
<feature type="domain" description="DNA replication/recombination mediator RecO N-terminal" evidence="5">
    <location>
        <begin position="1"/>
        <end position="78"/>
    </location>
</feature>
<evidence type="ECO:0000256" key="1">
    <source>
        <dbReference type="ARBA" id="ARBA00022763"/>
    </source>
</evidence>
<dbReference type="AlphaFoldDB" id="A0A5C8GKI0"/>
<keyword evidence="2 4" id="KW-0233">DNA recombination</keyword>
<dbReference type="GO" id="GO:0006310">
    <property type="term" value="P:DNA recombination"/>
    <property type="evidence" value="ECO:0007669"/>
    <property type="project" value="UniProtKB-UniRule"/>
</dbReference>
<keyword evidence="7" id="KW-1185">Reference proteome</keyword>
<dbReference type="InterPro" id="IPR003717">
    <property type="entry name" value="RecO"/>
</dbReference>
<keyword evidence="3 4" id="KW-0234">DNA repair</keyword>
<gene>
    <name evidence="4 6" type="primary">recO</name>
    <name evidence="6" type="ORF">ETF27_04230</name>
</gene>
<dbReference type="GO" id="GO:0043590">
    <property type="term" value="C:bacterial nucleoid"/>
    <property type="evidence" value="ECO:0007669"/>
    <property type="project" value="TreeGrafter"/>
</dbReference>
<evidence type="ECO:0000313" key="6">
    <source>
        <dbReference type="EMBL" id="TXJ62549.1"/>
    </source>
</evidence>
<sequence>MLVKTAAVVLRSIKYGESSLIVDVLTEKSGRVSFIVRVPKTSKSRVKKQYFQPLTILDLEYFDRARSTLQHIRDARIAVPYSTIPFDPIKSSLLFFLSEFLFYVTQSEQENAALFRYIVNSLEWLDASSEGLANFHLLFMARLSRFVGFYPNLTTYREGSFFDLRNGCFSPKAPLHTDFLSSADATFVINLMRMNYETMHLFKFTHEERNRIAALILYYYRLHIPNMPELRSFSILKDVFS</sequence>
<dbReference type="GO" id="GO:0006302">
    <property type="term" value="P:double-strand break repair"/>
    <property type="evidence" value="ECO:0007669"/>
    <property type="project" value="TreeGrafter"/>
</dbReference>
<comment type="caution">
    <text evidence="6">The sequence shown here is derived from an EMBL/GenBank/DDBJ whole genome shotgun (WGS) entry which is preliminary data.</text>
</comment>
<comment type="function">
    <text evidence="4">Involved in DNA repair and RecF pathway recombination.</text>
</comment>
<dbReference type="Pfam" id="PF02565">
    <property type="entry name" value="RecO_C"/>
    <property type="match status" value="1"/>
</dbReference>
<name>A0A5C8GKI0_9BACT</name>
<organism evidence="6 7">
    <name type="scientific">Prevotella brunnea</name>
    <dbReference type="NCBI Taxonomy" id="2508867"/>
    <lineage>
        <taxon>Bacteria</taxon>
        <taxon>Pseudomonadati</taxon>
        <taxon>Bacteroidota</taxon>
        <taxon>Bacteroidia</taxon>
        <taxon>Bacteroidales</taxon>
        <taxon>Prevotellaceae</taxon>
        <taxon>Prevotella</taxon>
    </lineage>
</organism>
<evidence type="ECO:0000256" key="3">
    <source>
        <dbReference type="ARBA" id="ARBA00023204"/>
    </source>
</evidence>
<protein>
    <recommendedName>
        <fullName evidence="4">DNA repair protein RecO</fullName>
    </recommendedName>
    <alternativeName>
        <fullName evidence="4">Recombination protein O</fullName>
    </alternativeName>
</protein>
<dbReference type="RefSeq" id="WP_130830230.1">
    <property type="nucleotide sequence ID" value="NZ_SDIK01000026.1"/>
</dbReference>
<evidence type="ECO:0000256" key="4">
    <source>
        <dbReference type="HAMAP-Rule" id="MF_00201"/>
    </source>
</evidence>
<dbReference type="PANTHER" id="PTHR33991">
    <property type="entry name" value="DNA REPAIR PROTEIN RECO"/>
    <property type="match status" value="1"/>
</dbReference>
<accession>A0A5C8GKI0</accession>
<dbReference type="Proteomes" id="UP000321612">
    <property type="component" value="Unassembled WGS sequence"/>
</dbReference>
<evidence type="ECO:0000256" key="2">
    <source>
        <dbReference type="ARBA" id="ARBA00023172"/>
    </source>
</evidence>
<dbReference type="OrthoDB" id="9789152at2"/>
<dbReference type="SUPFAM" id="SSF57863">
    <property type="entry name" value="ArfGap/RecO-like zinc finger"/>
    <property type="match status" value="1"/>
</dbReference>
<dbReference type="SUPFAM" id="SSF50249">
    <property type="entry name" value="Nucleic acid-binding proteins"/>
    <property type="match status" value="1"/>
</dbReference>
<dbReference type="InterPro" id="IPR022572">
    <property type="entry name" value="DNA_rep/recomb_RecO_N"/>
</dbReference>
<dbReference type="PANTHER" id="PTHR33991:SF1">
    <property type="entry name" value="DNA REPAIR PROTEIN RECO"/>
    <property type="match status" value="1"/>
</dbReference>
<dbReference type="Pfam" id="PF11967">
    <property type="entry name" value="RecO_N"/>
    <property type="match status" value="1"/>
</dbReference>
<dbReference type="InterPro" id="IPR037278">
    <property type="entry name" value="ARFGAP/RecO"/>
</dbReference>
<dbReference type="EMBL" id="SDIK01000026">
    <property type="protein sequence ID" value="TXJ62549.1"/>
    <property type="molecule type" value="Genomic_DNA"/>
</dbReference>
<dbReference type="HAMAP" id="MF_00201">
    <property type="entry name" value="RecO"/>
    <property type="match status" value="1"/>
</dbReference>
<dbReference type="Gene3D" id="2.40.50.140">
    <property type="entry name" value="Nucleic acid-binding proteins"/>
    <property type="match status" value="1"/>
</dbReference>
<reference evidence="7" key="1">
    <citation type="submission" date="2019-05" db="EMBL/GenBank/DDBJ databases">
        <title>Prevotella brunnea sp. nov., isolated from a wound of a patient.</title>
        <authorList>
            <person name="Buhl M."/>
        </authorList>
    </citation>
    <scope>NUCLEOTIDE SEQUENCE [LARGE SCALE GENOMIC DNA]</scope>
    <source>
        <strain evidence="7">A2672</strain>
    </source>
</reference>
<keyword evidence="1 4" id="KW-0227">DNA damage</keyword>
<comment type="similarity">
    <text evidence="4">Belongs to the RecO family.</text>
</comment>
<dbReference type="NCBIfam" id="TIGR00613">
    <property type="entry name" value="reco"/>
    <property type="match status" value="1"/>
</dbReference>
<dbReference type="InterPro" id="IPR012340">
    <property type="entry name" value="NA-bd_OB-fold"/>
</dbReference>
<evidence type="ECO:0000259" key="5">
    <source>
        <dbReference type="Pfam" id="PF11967"/>
    </source>
</evidence>